<proteinExistence type="predicted"/>
<evidence type="ECO:0000256" key="1">
    <source>
        <dbReference type="SAM" id="MobiDB-lite"/>
    </source>
</evidence>
<reference evidence="2 3" key="1">
    <citation type="submission" date="2015-09" db="EMBL/GenBank/DDBJ databases">
        <title>Host preference determinants of Valsa canker pathogens revealed by comparative genomics.</title>
        <authorList>
            <person name="Yin Z."/>
            <person name="Huang L."/>
        </authorList>
    </citation>
    <scope>NUCLEOTIDE SEQUENCE [LARGE SCALE GENOMIC DNA]</scope>
    <source>
        <strain evidence="2 3">03-1</strain>
    </source>
</reference>
<organism evidence="2 3">
    <name type="scientific">Cytospora schulzeri</name>
    <dbReference type="NCBI Taxonomy" id="448051"/>
    <lineage>
        <taxon>Eukaryota</taxon>
        <taxon>Fungi</taxon>
        <taxon>Dikarya</taxon>
        <taxon>Ascomycota</taxon>
        <taxon>Pezizomycotina</taxon>
        <taxon>Sordariomycetes</taxon>
        <taxon>Sordariomycetidae</taxon>
        <taxon>Diaporthales</taxon>
        <taxon>Cytosporaceae</taxon>
        <taxon>Cytospora</taxon>
    </lineage>
</organism>
<dbReference type="Proteomes" id="UP000283895">
    <property type="component" value="Unassembled WGS sequence"/>
</dbReference>
<keyword evidence="3" id="KW-1185">Reference proteome</keyword>
<gene>
    <name evidence="2" type="ORF">VMCG_04209</name>
</gene>
<feature type="region of interest" description="Disordered" evidence="1">
    <location>
        <begin position="264"/>
        <end position="324"/>
    </location>
</feature>
<feature type="compositionally biased region" description="Basic and acidic residues" evidence="1">
    <location>
        <begin position="391"/>
        <end position="417"/>
    </location>
</feature>
<dbReference type="STRING" id="356882.A0A423WTU7"/>
<evidence type="ECO:0000313" key="2">
    <source>
        <dbReference type="EMBL" id="ROW06964.1"/>
    </source>
</evidence>
<feature type="compositionally biased region" description="Basic and acidic residues" evidence="1">
    <location>
        <begin position="534"/>
        <end position="544"/>
    </location>
</feature>
<dbReference type="AlphaFoldDB" id="A0A423WTU7"/>
<dbReference type="OrthoDB" id="5278722at2759"/>
<protein>
    <submittedName>
        <fullName evidence="2">Uncharacterized protein</fullName>
    </submittedName>
</protein>
<comment type="caution">
    <text evidence="2">The sequence shown here is derived from an EMBL/GenBank/DDBJ whole genome shotgun (WGS) entry which is preliminary data.</text>
</comment>
<feature type="region of interest" description="Disordered" evidence="1">
    <location>
        <begin position="386"/>
        <end position="434"/>
    </location>
</feature>
<dbReference type="EMBL" id="LKEA01000009">
    <property type="protein sequence ID" value="ROW06964.1"/>
    <property type="molecule type" value="Genomic_DNA"/>
</dbReference>
<evidence type="ECO:0000313" key="3">
    <source>
        <dbReference type="Proteomes" id="UP000283895"/>
    </source>
</evidence>
<accession>A0A423WTU7</accession>
<name>A0A423WTU7_9PEZI</name>
<feature type="region of interest" description="Disordered" evidence="1">
    <location>
        <begin position="520"/>
        <end position="552"/>
    </location>
</feature>
<feature type="compositionally biased region" description="Basic and acidic residues" evidence="1">
    <location>
        <begin position="300"/>
        <end position="318"/>
    </location>
</feature>
<sequence length="604" mass="65414">MSSQGGFLERIRDAPCFGSLMGFFFNKGVRSGPKIFLNLASALLVVFVVAKLMPSRVAESALGSIPHDLWSGISGASKDDGSVPGGLRIVVFGENDIGTPVGQNLEVEGAKSWTQALCTETSQLECTNHISMVPSPDTAAWSVSSNEMYAHGVEKVLNETADKPSPGMDYSYLSTYYPPQWKSPDLKEQIDRFLAMPKPRHAPKETLWVISFGTWDVWSLSALPISVGHDLAGDMTKDMFKQIERLYAASTDPMSIAWSDINSVPAPAVSDGTSETKTDGVAAEAHPEKREEEADGSQVETEKEAEKEPEKATEKEPEGEPEPPVEYFRILIPRVIDPSLLPGWHELRPVLPKVHSKAEQMRNSAELTSSWNEGIVSSLSDWVKKASAKPDVPEKKEGGKKESRDGETGMEDKRVEDEATPAQAEPAKPDTIAKSSLQPVTYPVRDGYAYDLAGYLIDAMIERQLRDARLKDGDGRGDGPLEDGYRDVSNACVQAVNTIAVSVSVESGLTLDIPNKQIGKDVQVPTEPTPQVSRRKDAGGDDKAGAASQTASTVKICQIPNDHLFFTPFALSQRAIAEIASQSAELVSTGDTVSARLQAGSQQQ</sequence>